<comment type="subunit">
    <text evidence="12">The sodium/potassium-transporting ATPase is composed of a catalytic alpha subunit, an auxiliary non-catalytic beta subunit and an additional regulatory subunit.</text>
</comment>
<dbReference type="Pfam" id="PF00122">
    <property type="entry name" value="E1-E2_ATPase"/>
    <property type="match status" value="1"/>
</dbReference>
<feature type="transmembrane region" description="Helical" evidence="15">
    <location>
        <begin position="207"/>
        <end position="231"/>
    </location>
</feature>
<dbReference type="SUPFAM" id="SSF81665">
    <property type="entry name" value="Calcium ATPase, transmembrane domain M"/>
    <property type="match status" value="1"/>
</dbReference>
<dbReference type="EC" id="7.2.2.13" evidence="13"/>
<evidence type="ECO:0000256" key="15">
    <source>
        <dbReference type="SAM" id="Phobius"/>
    </source>
</evidence>
<dbReference type="InterPro" id="IPR004014">
    <property type="entry name" value="ATPase_P-typ_cation-transptr_N"/>
</dbReference>
<evidence type="ECO:0000256" key="2">
    <source>
        <dbReference type="ARBA" id="ARBA00022475"/>
    </source>
</evidence>
<keyword evidence="4 15" id="KW-0812">Transmembrane</keyword>
<dbReference type="GO" id="GO:0005886">
    <property type="term" value="C:plasma membrane"/>
    <property type="evidence" value="ECO:0007669"/>
    <property type="project" value="UniProtKB-SubCell"/>
</dbReference>
<dbReference type="PANTHER" id="PTHR43294:SF13">
    <property type="entry name" value="SODIUM_POTASSIUM-TRANSPORTING ATPASE SUBUNIT ALPHA"/>
    <property type="match status" value="1"/>
</dbReference>
<keyword evidence="10" id="KW-0813">Transport</keyword>
<dbReference type="Gene3D" id="3.40.1110.10">
    <property type="entry name" value="Calcium-transporting ATPase, cytoplasmic domain N"/>
    <property type="match status" value="1"/>
</dbReference>
<evidence type="ECO:0000256" key="4">
    <source>
        <dbReference type="ARBA" id="ARBA00022692"/>
    </source>
</evidence>
<dbReference type="NCBIfam" id="TIGR01494">
    <property type="entry name" value="ATPase_P-type"/>
    <property type="match status" value="1"/>
</dbReference>
<comment type="subcellular location">
    <subcellularLocation>
        <location evidence="1">Cell membrane</location>
        <topology evidence="1">Multi-pass membrane protein</topology>
    </subcellularLocation>
</comment>
<dbReference type="InterPro" id="IPR001757">
    <property type="entry name" value="P_typ_ATPase"/>
</dbReference>
<evidence type="ECO:0000256" key="1">
    <source>
        <dbReference type="ARBA" id="ARBA00004651"/>
    </source>
</evidence>
<dbReference type="PROSITE" id="PS51257">
    <property type="entry name" value="PROKAR_LIPOPROTEIN"/>
    <property type="match status" value="1"/>
</dbReference>
<evidence type="ECO:0000256" key="9">
    <source>
        <dbReference type="ARBA" id="ARBA00023136"/>
    </source>
</evidence>
<evidence type="ECO:0000256" key="13">
    <source>
        <dbReference type="ARBA" id="ARBA00039096"/>
    </source>
</evidence>
<keyword evidence="7 15" id="KW-1133">Transmembrane helix</keyword>
<dbReference type="GO" id="GO:0030007">
    <property type="term" value="P:intracellular potassium ion homeostasis"/>
    <property type="evidence" value="ECO:0007669"/>
    <property type="project" value="TreeGrafter"/>
</dbReference>
<evidence type="ECO:0000256" key="10">
    <source>
        <dbReference type="ARBA" id="ARBA00023201"/>
    </source>
</evidence>
<dbReference type="GO" id="GO:0005391">
    <property type="term" value="F:P-type sodium:potassium-exchanging transporter activity"/>
    <property type="evidence" value="ECO:0007669"/>
    <property type="project" value="UniProtKB-EC"/>
</dbReference>
<keyword evidence="10" id="KW-0739">Sodium transport</keyword>
<feature type="transmembrane region" description="Helical" evidence="15">
    <location>
        <begin position="167"/>
        <end position="187"/>
    </location>
</feature>
<dbReference type="InterPro" id="IPR050510">
    <property type="entry name" value="Cation_transp_ATPase_P-type"/>
</dbReference>
<dbReference type="InterPro" id="IPR023214">
    <property type="entry name" value="HAD_sf"/>
</dbReference>
<keyword evidence="10" id="KW-0406">Ion transport</keyword>
<dbReference type="PRINTS" id="PR00119">
    <property type="entry name" value="CATATPASE"/>
</dbReference>
<comment type="function">
    <text evidence="11">This is the catalytic component of the active enzyme, which catalyzes the hydrolysis of ATP coupled with the exchange of sodium and potassium ions across the plasma membrane. This action creates the electrochemical gradient of sodium and potassium ions, providing the energy for active transport of various nutrients.</text>
</comment>
<keyword evidence="6" id="KW-0067">ATP-binding</keyword>
<dbReference type="Proteomes" id="UP000728032">
    <property type="component" value="Unassembled WGS sequence"/>
</dbReference>
<evidence type="ECO:0000256" key="5">
    <source>
        <dbReference type="ARBA" id="ARBA00022741"/>
    </source>
</evidence>
<sequence>MLEKLSSSSIISAACLDTSLPAIPIAMPMSAFLRAGESLTPSPVTAYDIRDAGAEGRDLMDENQNVQTISHHKKGAKNARIVSKDDKKGKPKSKKSKKKDDMDKLKGEVEMDDHRIPIAELCRRLQTNTETGLTPGLAKQFLQRDGPNSITPPKVTPEWVRFMENMFGWFNVLLWIGSALCFIAYTIQMTTLEKDEVPPDNLYLGVALAAVLYLGVALAAVVFISGCFSYYQEAKSANIMDSFKNLIPRSATVIRSGSKMNCPVEDLVVGDLVEIKGGDQVPADVRIVKSQGLKVDNSSLTGESEPLSRTPDCTHDNPLETKNLAFFSTNCVEGTARGFVVRTGDRTIMGRIAILAAGLEANDTPLSQDVSRFMSFITTVSILFGGAFAVHGLPDNGCYCLVLTLTAKRMASKNCLVKNLQAVETLGSTRWYTWLFWPCNCVLFYCNKVDTDCPAWKALVKVCSLCSRADFVAGQEKVSPLKSISLIRHFLHTHREAIGDASEVAILKYMEIITSDQLPKAAFVGAPLLPVTDTYFPRAERILDKCTTIITKGKEVPLDSKIKKQFVAAYEELGSLGERVIGLCDKFLPEDRYPYDFPFDADKENFPMTGLRFVGIVSMIDPPRPAVPDAVSKCRTRPLLLLWFLLYRRAEFYPVEKVDHSSVKAAVIHGQDLKDYTAEDLDNVLRRHTEIVFARTSPQQKLIIVEGCQRQGAIVAVTGDGVNDSPALKKADIGIAMGIAGSDVSKQAADMILLDDN</sequence>
<name>A0A7R9LVP9_9ACAR</name>
<dbReference type="InterPro" id="IPR008250">
    <property type="entry name" value="ATPase_P-typ_transduc_dom_A_sf"/>
</dbReference>
<dbReference type="Pfam" id="PF13246">
    <property type="entry name" value="Cation_ATPase"/>
    <property type="match status" value="1"/>
</dbReference>
<dbReference type="Gene3D" id="2.70.150.10">
    <property type="entry name" value="Calcium-transporting ATPase, cytoplasmic transduction domain A"/>
    <property type="match status" value="1"/>
</dbReference>
<proteinExistence type="predicted"/>
<feature type="region of interest" description="Disordered" evidence="14">
    <location>
        <begin position="68"/>
        <end position="108"/>
    </location>
</feature>
<dbReference type="GO" id="GO:0006883">
    <property type="term" value="P:intracellular sodium ion homeostasis"/>
    <property type="evidence" value="ECO:0007669"/>
    <property type="project" value="TreeGrafter"/>
</dbReference>
<feature type="compositionally biased region" description="Basic and acidic residues" evidence="14">
    <location>
        <begin position="98"/>
        <end position="108"/>
    </location>
</feature>
<dbReference type="PANTHER" id="PTHR43294">
    <property type="entry name" value="SODIUM/POTASSIUM-TRANSPORTING ATPASE SUBUNIT ALPHA"/>
    <property type="match status" value="1"/>
</dbReference>
<feature type="non-terminal residue" evidence="17">
    <location>
        <position position="757"/>
    </location>
</feature>
<accession>A0A7R9LVP9</accession>
<dbReference type="EMBL" id="CAJPVJ010003354">
    <property type="protein sequence ID" value="CAG2167449.1"/>
    <property type="molecule type" value="Genomic_DNA"/>
</dbReference>
<dbReference type="InterPro" id="IPR023299">
    <property type="entry name" value="ATPase_P-typ_cyto_dom_N"/>
</dbReference>
<organism evidence="17">
    <name type="scientific">Oppiella nova</name>
    <dbReference type="NCBI Taxonomy" id="334625"/>
    <lineage>
        <taxon>Eukaryota</taxon>
        <taxon>Metazoa</taxon>
        <taxon>Ecdysozoa</taxon>
        <taxon>Arthropoda</taxon>
        <taxon>Chelicerata</taxon>
        <taxon>Arachnida</taxon>
        <taxon>Acari</taxon>
        <taxon>Acariformes</taxon>
        <taxon>Sarcoptiformes</taxon>
        <taxon>Oribatida</taxon>
        <taxon>Brachypylina</taxon>
        <taxon>Oppioidea</taxon>
        <taxon>Oppiidae</taxon>
        <taxon>Oppiella</taxon>
    </lineage>
</organism>
<dbReference type="OrthoDB" id="158672at2759"/>
<feature type="transmembrane region" description="Helical" evidence="15">
    <location>
        <begin position="373"/>
        <end position="393"/>
    </location>
</feature>
<dbReference type="GO" id="GO:1990573">
    <property type="term" value="P:potassium ion import across plasma membrane"/>
    <property type="evidence" value="ECO:0007669"/>
    <property type="project" value="TreeGrafter"/>
</dbReference>
<evidence type="ECO:0000256" key="6">
    <source>
        <dbReference type="ARBA" id="ARBA00022840"/>
    </source>
</evidence>
<gene>
    <name evidence="17" type="ORF">ONB1V03_LOCUS6956</name>
</gene>
<dbReference type="FunFam" id="3.40.50.1000:FF:000614">
    <property type="match status" value="1"/>
</dbReference>
<protein>
    <recommendedName>
        <fullName evidence="13">Na(+)/K(+)-exchanging ATPase</fullName>
        <ecNumber evidence="13">7.2.2.13</ecNumber>
    </recommendedName>
</protein>
<dbReference type="FunFam" id="2.70.150.10:FF:000003">
    <property type="entry name" value="Sodium/potassium-transporting ATPase subunit alpha"/>
    <property type="match status" value="1"/>
</dbReference>
<dbReference type="GO" id="GO:0016887">
    <property type="term" value="F:ATP hydrolysis activity"/>
    <property type="evidence" value="ECO:0007669"/>
    <property type="project" value="InterPro"/>
</dbReference>
<evidence type="ECO:0000256" key="12">
    <source>
        <dbReference type="ARBA" id="ARBA00038795"/>
    </source>
</evidence>
<keyword evidence="5" id="KW-0547">Nucleotide-binding</keyword>
<dbReference type="InterPro" id="IPR023298">
    <property type="entry name" value="ATPase_P-typ_TM_dom_sf"/>
</dbReference>
<feature type="domain" description="Cation-transporting P-type ATPase N-terminal" evidence="16">
    <location>
        <begin position="112"/>
        <end position="186"/>
    </location>
</feature>
<dbReference type="SUPFAM" id="SSF56784">
    <property type="entry name" value="HAD-like"/>
    <property type="match status" value="1"/>
</dbReference>
<dbReference type="GO" id="GO:0005524">
    <property type="term" value="F:ATP binding"/>
    <property type="evidence" value="ECO:0007669"/>
    <property type="project" value="UniProtKB-KW"/>
</dbReference>
<dbReference type="GO" id="GO:1902600">
    <property type="term" value="P:proton transmembrane transport"/>
    <property type="evidence" value="ECO:0007669"/>
    <property type="project" value="TreeGrafter"/>
</dbReference>
<evidence type="ECO:0000256" key="7">
    <source>
        <dbReference type="ARBA" id="ARBA00022989"/>
    </source>
</evidence>
<evidence type="ECO:0000256" key="11">
    <source>
        <dbReference type="ARBA" id="ARBA00037422"/>
    </source>
</evidence>
<reference evidence="17" key="1">
    <citation type="submission" date="2020-11" db="EMBL/GenBank/DDBJ databases">
        <authorList>
            <person name="Tran Van P."/>
        </authorList>
    </citation>
    <scope>NUCLEOTIDE SEQUENCE</scope>
</reference>
<dbReference type="InterPro" id="IPR059000">
    <property type="entry name" value="ATPase_P-type_domA"/>
</dbReference>
<dbReference type="SMART" id="SM00831">
    <property type="entry name" value="Cation_ATPase_N"/>
    <property type="match status" value="1"/>
</dbReference>
<keyword evidence="3" id="KW-0633">Potassium transport</keyword>
<keyword evidence="18" id="KW-1185">Reference proteome</keyword>
<keyword evidence="3" id="KW-0630">Potassium</keyword>
<dbReference type="AlphaFoldDB" id="A0A7R9LVP9"/>
<keyword evidence="2" id="KW-1003">Cell membrane</keyword>
<dbReference type="PRINTS" id="PR00120">
    <property type="entry name" value="HATPASE"/>
</dbReference>
<evidence type="ECO:0000256" key="14">
    <source>
        <dbReference type="SAM" id="MobiDB-lite"/>
    </source>
</evidence>
<evidence type="ECO:0000313" key="17">
    <source>
        <dbReference type="EMBL" id="CAD7648838.1"/>
    </source>
</evidence>
<keyword evidence="9 15" id="KW-0472">Membrane</keyword>
<dbReference type="SUPFAM" id="SSF81653">
    <property type="entry name" value="Calcium ATPase, transduction domain A"/>
    <property type="match status" value="1"/>
</dbReference>
<dbReference type="Pfam" id="PF00690">
    <property type="entry name" value="Cation_ATPase_N"/>
    <property type="match status" value="1"/>
</dbReference>
<dbReference type="InterPro" id="IPR036412">
    <property type="entry name" value="HAD-like_sf"/>
</dbReference>
<dbReference type="GO" id="GO:0036376">
    <property type="term" value="P:sodium ion export across plasma membrane"/>
    <property type="evidence" value="ECO:0007669"/>
    <property type="project" value="TreeGrafter"/>
</dbReference>
<dbReference type="Gene3D" id="1.20.1110.10">
    <property type="entry name" value="Calcium-transporting ATPase, transmembrane domain"/>
    <property type="match status" value="2"/>
</dbReference>
<evidence type="ECO:0000256" key="3">
    <source>
        <dbReference type="ARBA" id="ARBA00022607"/>
    </source>
</evidence>
<evidence type="ECO:0000259" key="16">
    <source>
        <dbReference type="SMART" id="SM00831"/>
    </source>
</evidence>
<dbReference type="Gene3D" id="3.40.50.1000">
    <property type="entry name" value="HAD superfamily/HAD-like"/>
    <property type="match status" value="1"/>
</dbReference>
<dbReference type="EMBL" id="OC918179">
    <property type="protein sequence ID" value="CAD7648838.1"/>
    <property type="molecule type" value="Genomic_DNA"/>
</dbReference>
<evidence type="ECO:0000256" key="8">
    <source>
        <dbReference type="ARBA" id="ARBA00023053"/>
    </source>
</evidence>
<keyword evidence="8" id="KW-0915">Sodium</keyword>
<keyword evidence="3" id="KW-0740">Sodium/potassium transport</keyword>
<evidence type="ECO:0000313" key="18">
    <source>
        <dbReference type="Proteomes" id="UP000728032"/>
    </source>
</evidence>